<dbReference type="Proteomes" id="UP001630127">
    <property type="component" value="Unassembled WGS sequence"/>
</dbReference>
<reference evidence="2 3" key="1">
    <citation type="submission" date="2024-11" db="EMBL/GenBank/DDBJ databases">
        <title>A near-complete genome assembly of Cinchona calisaya.</title>
        <authorList>
            <person name="Lian D.C."/>
            <person name="Zhao X.W."/>
            <person name="Wei L."/>
        </authorList>
    </citation>
    <scope>NUCLEOTIDE SEQUENCE [LARGE SCALE GENOMIC DNA]</scope>
    <source>
        <tissue evidence="2">Nenye</tissue>
    </source>
</reference>
<sequence length="100" mass="11947">MDHFRIFSCITYAYVPYEKRRKLDDKGEKCAFLGVSETSKAYKLFNPLIEKLVTNRDIVFDEKCTWDWNRQQSTQVPYDNDVEEIVSMPKNFIKCYSNSR</sequence>
<dbReference type="Pfam" id="PF25597">
    <property type="entry name" value="SH3_retrovirus"/>
    <property type="match status" value="1"/>
</dbReference>
<accession>A0ABD2YJM6</accession>
<keyword evidence="3" id="KW-1185">Reference proteome</keyword>
<feature type="domain" description="Retroviral polymerase SH3-like" evidence="1">
    <location>
        <begin position="9"/>
        <end position="72"/>
    </location>
</feature>
<name>A0ABD2YJM6_9GENT</name>
<evidence type="ECO:0000313" key="2">
    <source>
        <dbReference type="EMBL" id="KAL3507597.1"/>
    </source>
</evidence>
<comment type="caution">
    <text evidence="2">The sequence shown here is derived from an EMBL/GenBank/DDBJ whole genome shotgun (WGS) entry which is preliminary data.</text>
</comment>
<dbReference type="EMBL" id="JBJUIK010000013">
    <property type="protein sequence ID" value="KAL3507597.1"/>
    <property type="molecule type" value="Genomic_DNA"/>
</dbReference>
<proteinExistence type="predicted"/>
<evidence type="ECO:0000259" key="1">
    <source>
        <dbReference type="Pfam" id="PF25597"/>
    </source>
</evidence>
<evidence type="ECO:0000313" key="3">
    <source>
        <dbReference type="Proteomes" id="UP001630127"/>
    </source>
</evidence>
<protein>
    <recommendedName>
        <fullName evidence="1">Retroviral polymerase SH3-like domain-containing protein</fullName>
    </recommendedName>
</protein>
<dbReference type="AlphaFoldDB" id="A0ABD2YJM6"/>
<gene>
    <name evidence="2" type="ORF">ACH5RR_032979</name>
</gene>
<dbReference type="InterPro" id="IPR057670">
    <property type="entry name" value="SH3_retrovirus"/>
</dbReference>
<organism evidence="2 3">
    <name type="scientific">Cinchona calisaya</name>
    <dbReference type="NCBI Taxonomy" id="153742"/>
    <lineage>
        <taxon>Eukaryota</taxon>
        <taxon>Viridiplantae</taxon>
        <taxon>Streptophyta</taxon>
        <taxon>Embryophyta</taxon>
        <taxon>Tracheophyta</taxon>
        <taxon>Spermatophyta</taxon>
        <taxon>Magnoliopsida</taxon>
        <taxon>eudicotyledons</taxon>
        <taxon>Gunneridae</taxon>
        <taxon>Pentapetalae</taxon>
        <taxon>asterids</taxon>
        <taxon>lamiids</taxon>
        <taxon>Gentianales</taxon>
        <taxon>Rubiaceae</taxon>
        <taxon>Cinchonoideae</taxon>
        <taxon>Cinchoneae</taxon>
        <taxon>Cinchona</taxon>
    </lineage>
</organism>